<dbReference type="PRINTS" id="PR01210">
    <property type="entry name" value="GGTRANSPTASE"/>
</dbReference>
<protein>
    <recommendedName>
        <fullName evidence="3">Glutathione hydrolase</fullName>
        <ecNumber evidence="3">2.3.2.2</ecNumber>
        <ecNumber evidence="3">3.4.19.13</ecNumber>
    </recommendedName>
    <alternativeName>
        <fullName evidence="3">Gamma-glutamyltransferase</fullName>
    </alternativeName>
    <alternativeName>
        <fullName evidence="3">Gamma-glutamyltranspeptidase</fullName>
    </alternativeName>
</protein>
<organism evidence="5">
    <name type="scientific">Prunus dulcis</name>
    <name type="common">Almond</name>
    <name type="synonym">Amygdalus dulcis</name>
    <dbReference type="NCBI Taxonomy" id="3755"/>
    <lineage>
        <taxon>Eukaryota</taxon>
        <taxon>Viridiplantae</taxon>
        <taxon>Streptophyta</taxon>
        <taxon>Embryophyta</taxon>
        <taxon>Tracheophyta</taxon>
        <taxon>Spermatophyta</taxon>
        <taxon>Magnoliopsida</taxon>
        <taxon>eudicotyledons</taxon>
        <taxon>Gunneridae</taxon>
        <taxon>Pentapetalae</taxon>
        <taxon>rosids</taxon>
        <taxon>fabids</taxon>
        <taxon>Rosales</taxon>
        <taxon>Rosaceae</taxon>
        <taxon>Amygdaloideae</taxon>
        <taxon>Amygdaleae</taxon>
        <taxon>Prunus</taxon>
    </lineage>
</organism>
<dbReference type="SUPFAM" id="SSF56235">
    <property type="entry name" value="N-terminal nucleophile aminohydrolases (Ntn hydrolases)"/>
    <property type="match status" value="1"/>
</dbReference>
<dbReference type="PANTHER" id="PTHR11686:SF9">
    <property type="entry name" value="RE13973P"/>
    <property type="match status" value="1"/>
</dbReference>
<comment type="function">
    <text evidence="3">Cleaves the gamma-glutamyl peptide bond of glutathione and glutathione conjugates.</text>
</comment>
<dbReference type="UniPathway" id="UPA00204"/>
<evidence type="ECO:0000256" key="4">
    <source>
        <dbReference type="SAM" id="MobiDB-lite"/>
    </source>
</evidence>
<sequence length="631" mass="68094">MGFIFGGHTSGRVLIRGANNYNEGNFKINDSDIVESEKGVVAADDARCSEVGASILRQGGHAVDAAVGTALCLGVVNSMASGIGGGGFMLVRSSATSQTQAFDLRETAPIAASQNMYETNPKAKLLGALSMGVPGEIAGLHEAWLQHGRMAWKTLFQPAIKLAKDGYVIAPYLGGYISRFGDKILSDPGLRQVFAPNGKLLQTGDTCYNVELGHSLEAVAELGPQTFYNGSVGEKLVKDVREAGGILTMEDLRNYKVSVVEPVAANVMGYNVFGMPPPSSGTLGLSFVGNFFPISSLPFCSSRYKCRIFLPNWMIVLNIFDSYGTSDAARGDLGLHRLIEALKHMFAVRMNLGDPAFVDTSKYASDMLSSSFAKKIQQKIFDNTTFPPEWSQLRDHGTSHFCIVDADRNAVSMTSTVNYPFGGGVLSPSTGILLNNEMDDFSTPTEISPDRLPPAPANFIEPNKRPLSSMTPLIIMKDNELAGVIGGSGGMNIIPAVTQVFLNYFVLGMEPLAAVQSPRIYHKVDNLLQFIGMIYFMNSLSLIPNVVSYENLTLIDGDHIELSDEKKLFLQERGHQLEAKAGGAITQLIVQTLRKPINMGRKSGQNSNEQTFHGTLTAVSDPRKDGKPAAV</sequence>
<proteinExistence type="predicted"/>
<dbReference type="GO" id="GO:0036374">
    <property type="term" value="F:glutathione hydrolase activity"/>
    <property type="evidence" value="ECO:0007669"/>
    <property type="project" value="UniProtKB-UniRule"/>
</dbReference>
<feature type="binding site" evidence="2">
    <location>
        <position position="440"/>
    </location>
    <ligand>
        <name>L-glutamate</name>
        <dbReference type="ChEBI" id="CHEBI:29985"/>
    </ligand>
</feature>
<dbReference type="GO" id="GO:0006751">
    <property type="term" value="P:glutathione catabolic process"/>
    <property type="evidence" value="ECO:0007669"/>
    <property type="project" value="UniProtKB-UniRule"/>
</dbReference>
<dbReference type="Gene3D" id="1.10.246.130">
    <property type="match status" value="1"/>
</dbReference>
<dbReference type="GO" id="GO:0103068">
    <property type="term" value="F:leukotriene C4 gamma-glutamyl transferase activity"/>
    <property type="evidence" value="ECO:0007669"/>
    <property type="project" value="UniProtKB-EC"/>
</dbReference>
<keyword evidence="3" id="KW-0378">Hydrolase</keyword>
<dbReference type="EMBL" id="AP019303">
    <property type="protein sequence ID" value="BBH08329.1"/>
    <property type="molecule type" value="Genomic_DNA"/>
</dbReference>
<comment type="catalytic activity">
    <reaction evidence="3">
        <text>an N-terminal (5-L-glutamyl)-[peptide] + an alpha-amino acid = 5-L-glutamyl amino acid + an N-terminal L-alpha-aminoacyl-[peptide]</text>
        <dbReference type="Rhea" id="RHEA:23904"/>
        <dbReference type="Rhea" id="RHEA-COMP:9780"/>
        <dbReference type="Rhea" id="RHEA-COMP:9795"/>
        <dbReference type="ChEBI" id="CHEBI:77644"/>
        <dbReference type="ChEBI" id="CHEBI:78597"/>
        <dbReference type="ChEBI" id="CHEBI:78599"/>
        <dbReference type="ChEBI" id="CHEBI:78608"/>
        <dbReference type="EC" id="2.3.2.2"/>
    </reaction>
</comment>
<dbReference type="InterPro" id="IPR043137">
    <property type="entry name" value="GGT_ssub_C"/>
</dbReference>
<feature type="binding site" evidence="2">
    <location>
        <position position="490"/>
    </location>
    <ligand>
        <name>L-glutamate</name>
        <dbReference type="ChEBI" id="CHEBI:29985"/>
    </ligand>
</feature>
<feature type="compositionally biased region" description="Basic and acidic residues" evidence="4">
    <location>
        <begin position="621"/>
        <end position="631"/>
    </location>
</feature>
<dbReference type="EC" id="2.3.2.2" evidence="3"/>
<dbReference type="PANTHER" id="PTHR11686">
    <property type="entry name" value="GAMMA GLUTAMYL TRANSPEPTIDASE"/>
    <property type="match status" value="1"/>
</dbReference>
<feature type="compositionally biased region" description="Polar residues" evidence="4">
    <location>
        <begin position="603"/>
        <end position="618"/>
    </location>
</feature>
<name>A0A4Y1RVD9_PRUDU</name>
<dbReference type="Pfam" id="PF01019">
    <property type="entry name" value="G_glu_transpept"/>
    <property type="match status" value="2"/>
</dbReference>
<reference evidence="5" key="1">
    <citation type="journal article" date="2019" name="Science">
        <title>Mutation of a bHLH transcription factor allowed almond domestication.</title>
        <authorList>
            <person name="Sanchez-Perez R."/>
            <person name="Pavan S."/>
            <person name="Mazzeo R."/>
            <person name="Moldovan C."/>
            <person name="Aiese Cigliano R."/>
            <person name="Del Cueto J."/>
            <person name="Ricciardi F."/>
            <person name="Lotti C."/>
            <person name="Ricciardi L."/>
            <person name="Dicenta F."/>
            <person name="Lopez-Marques R.L."/>
            <person name="Lindberg Moller B."/>
        </authorList>
    </citation>
    <scope>NUCLEOTIDE SEQUENCE</scope>
</reference>
<comment type="pathway">
    <text evidence="3">Sulfur metabolism; glutathione metabolism.</text>
</comment>
<comment type="catalytic activity">
    <reaction evidence="3">
        <text>an S-substituted glutathione + H2O = an S-substituted L-cysteinylglycine + L-glutamate</text>
        <dbReference type="Rhea" id="RHEA:59468"/>
        <dbReference type="ChEBI" id="CHEBI:15377"/>
        <dbReference type="ChEBI" id="CHEBI:29985"/>
        <dbReference type="ChEBI" id="CHEBI:90779"/>
        <dbReference type="ChEBI" id="CHEBI:143103"/>
        <dbReference type="EC" id="3.4.19.13"/>
    </reaction>
</comment>
<feature type="binding site" evidence="2">
    <location>
        <position position="105"/>
    </location>
    <ligand>
        <name>L-glutamate</name>
        <dbReference type="ChEBI" id="CHEBI:29985"/>
    </ligand>
</feature>
<dbReference type="InterPro" id="IPR029055">
    <property type="entry name" value="Ntn_hydrolases_N"/>
</dbReference>
<comment type="catalytic activity">
    <reaction evidence="3">
        <text>glutathione + H2O = L-cysteinylglycine + L-glutamate</text>
        <dbReference type="Rhea" id="RHEA:28807"/>
        <dbReference type="ChEBI" id="CHEBI:15377"/>
        <dbReference type="ChEBI" id="CHEBI:29985"/>
        <dbReference type="ChEBI" id="CHEBI:57925"/>
        <dbReference type="ChEBI" id="CHEBI:61694"/>
        <dbReference type="EC" id="3.4.19.13"/>
    </reaction>
</comment>
<feature type="active site" description="Nucleophile" evidence="1">
    <location>
        <position position="398"/>
    </location>
</feature>
<keyword evidence="3" id="KW-0808">Transferase</keyword>
<accession>A0A4Y1RVD9</accession>
<evidence type="ECO:0000313" key="5">
    <source>
        <dbReference type="EMBL" id="BBH08329.1"/>
    </source>
</evidence>
<feature type="region of interest" description="Disordered" evidence="4">
    <location>
        <begin position="601"/>
        <end position="631"/>
    </location>
</feature>
<dbReference type="EC" id="3.4.19.13" evidence="3"/>
<feature type="binding site" evidence="2">
    <location>
        <begin position="416"/>
        <end position="418"/>
    </location>
    <ligand>
        <name>L-glutamate</name>
        <dbReference type="ChEBI" id="CHEBI:29985"/>
    </ligand>
</feature>
<dbReference type="AlphaFoldDB" id="A0A4Y1RVD9"/>
<dbReference type="GO" id="GO:0005886">
    <property type="term" value="C:plasma membrane"/>
    <property type="evidence" value="ECO:0007669"/>
    <property type="project" value="TreeGrafter"/>
</dbReference>
<evidence type="ECO:0000256" key="3">
    <source>
        <dbReference type="RuleBase" id="RU368068"/>
    </source>
</evidence>
<dbReference type="Gene3D" id="3.60.20.40">
    <property type="match status" value="1"/>
</dbReference>
<dbReference type="FunFam" id="1.10.246.130:FF:000001">
    <property type="entry name" value="Gamma-glutamyltransferase 5 isoform 1"/>
    <property type="match status" value="1"/>
</dbReference>
<evidence type="ECO:0000256" key="1">
    <source>
        <dbReference type="PIRSR" id="PIRSR600101-1"/>
    </source>
</evidence>
<dbReference type="InterPro" id="IPR000101">
    <property type="entry name" value="GGT_peptidase"/>
</dbReference>
<keyword evidence="3" id="KW-0012">Acyltransferase</keyword>
<dbReference type="InterPro" id="IPR043138">
    <property type="entry name" value="GGT_lsub"/>
</dbReference>
<feature type="binding site" evidence="2">
    <location>
        <begin position="468"/>
        <end position="469"/>
    </location>
    <ligand>
        <name>L-glutamate</name>
        <dbReference type="ChEBI" id="CHEBI:29985"/>
    </ligand>
</feature>
<evidence type="ECO:0000256" key="2">
    <source>
        <dbReference type="PIRSR" id="PIRSR600101-2"/>
    </source>
</evidence>
<gene>
    <name evidence="5" type="ORF">Prudu_020486</name>
</gene>